<evidence type="ECO:0000313" key="1">
    <source>
        <dbReference type="EMBL" id="KAK8396299.1"/>
    </source>
</evidence>
<dbReference type="AlphaFoldDB" id="A0AAW0U880"/>
<keyword evidence="2" id="KW-1185">Reference proteome</keyword>
<organism evidence="1 2">
    <name type="scientific">Scylla paramamosain</name>
    <name type="common">Mud crab</name>
    <dbReference type="NCBI Taxonomy" id="85552"/>
    <lineage>
        <taxon>Eukaryota</taxon>
        <taxon>Metazoa</taxon>
        <taxon>Ecdysozoa</taxon>
        <taxon>Arthropoda</taxon>
        <taxon>Crustacea</taxon>
        <taxon>Multicrustacea</taxon>
        <taxon>Malacostraca</taxon>
        <taxon>Eumalacostraca</taxon>
        <taxon>Eucarida</taxon>
        <taxon>Decapoda</taxon>
        <taxon>Pleocyemata</taxon>
        <taxon>Brachyura</taxon>
        <taxon>Eubrachyura</taxon>
        <taxon>Portunoidea</taxon>
        <taxon>Portunidae</taxon>
        <taxon>Portuninae</taxon>
        <taxon>Scylla</taxon>
    </lineage>
</organism>
<name>A0AAW0U880_SCYPA</name>
<accession>A0AAW0U880</accession>
<evidence type="ECO:0000313" key="2">
    <source>
        <dbReference type="Proteomes" id="UP001487740"/>
    </source>
</evidence>
<comment type="caution">
    <text evidence="1">The sequence shown here is derived from an EMBL/GenBank/DDBJ whole genome shotgun (WGS) entry which is preliminary data.</text>
</comment>
<dbReference type="EMBL" id="JARAKH010000016">
    <property type="protein sequence ID" value="KAK8396299.1"/>
    <property type="molecule type" value="Genomic_DNA"/>
</dbReference>
<sequence>MWSSALFNTPPPPQGQNNRLQNVDRQWMVHLCAHGFQWCGAIVLHRDHAGAVLLSVTTRQALHNLAAEDEAHLEH</sequence>
<proteinExistence type="predicted"/>
<reference evidence="1 2" key="1">
    <citation type="submission" date="2023-03" db="EMBL/GenBank/DDBJ databases">
        <title>High-quality genome of Scylla paramamosain provides insights in environmental adaptation.</title>
        <authorList>
            <person name="Zhang L."/>
        </authorList>
    </citation>
    <scope>NUCLEOTIDE SEQUENCE [LARGE SCALE GENOMIC DNA]</scope>
    <source>
        <strain evidence="1">LZ_2023a</strain>
        <tissue evidence="1">Muscle</tissue>
    </source>
</reference>
<gene>
    <name evidence="1" type="ORF">O3P69_005383</name>
</gene>
<dbReference type="Proteomes" id="UP001487740">
    <property type="component" value="Unassembled WGS sequence"/>
</dbReference>
<protein>
    <submittedName>
        <fullName evidence="1">Uncharacterized protein</fullName>
    </submittedName>
</protein>